<name>A0A0J9XLJ3_GEOCN</name>
<feature type="domain" description="DNA helicase Pif1-like DEAD-box helicase" evidence="2">
    <location>
        <begin position="5"/>
        <end position="165"/>
    </location>
</feature>
<dbReference type="PANTHER" id="PTHR47642">
    <property type="entry name" value="ATP-DEPENDENT DNA HELICASE"/>
    <property type="match status" value="1"/>
</dbReference>
<keyword evidence="1" id="KW-0547">Nucleotide-binding</keyword>
<dbReference type="PANTHER" id="PTHR47642:SF7">
    <property type="entry name" value="ATP-DEPENDENT DNA HELICASE PIF1"/>
    <property type="match status" value="1"/>
</dbReference>
<dbReference type="GO" id="GO:0016887">
    <property type="term" value="F:ATP hydrolysis activity"/>
    <property type="evidence" value="ECO:0007669"/>
    <property type="project" value="RHEA"/>
</dbReference>
<dbReference type="Pfam" id="PF21530">
    <property type="entry name" value="Pif1_2B_dom"/>
    <property type="match status" value="1"/>
</dbReference>
<keyword evidence="1" id="KW-0378">Hydrolase</keyword>
<evidence type="ECO:0000259" key="3">
    <source>
        <dbReference type="Pfam" id="PF21530"/>
    </source>
</evidence>
<dbReference type="Proteomes" id="UP000242525">
    <property type="component" value="Unassembled WGS sequence"/>
</dbReference>
<dbReference type="Gene3D" id="3.40.50.300">
    <property type="entry name" value="P-loop containing nucleotide triphosphate hydrolases"/>
    <property type="match status" value="1"/>
</dbReference>
<dbReference type="GO" id="GO:0006310">
    <property type="term" value="P:DNA recombination"/>
    <property type="evidence" value="ECO:0007669"/>
    <property type="project" value="UniProtKB-KW"/>
</dbReference>
<keyword evidence="1 4" id="KW-0347">Helicase</keyword>
<dbReference type="EC" id="5.6.2.3" evidence="1"/>
<dbReference type="InterPro" id="IPR051055">
    <property type="entry name" value="PIF1_helicase"/>
</dbReference>
<dbReference type="SUPFAM" id="SSF52540">
    <property type="entry name" value="P-loop containing nucleoside triphosphate hydrolases"/>
    <property type="match status" value="2"/>
</dbReference>
<dbReference type="EMBL" id="CCBN010000028">
    <property type="protein sequence ID" value="CDO58018.1"/>
    <property type="molecule type" value="Genomic_DNA"/>
</dbReference>
<evidence type="ECO:0000313" key="5">
    <source>
        <dbReference type="Proteomes" id="UP000242525"/>
    </source>
</evidence>
<evidence type="ECO:0000256" key="1">
    <source>
        <dbReference type="RuleBase" id="RU363044"/>
    </source>
</evidence>
<evidence type="ECO:0000259" key="2">
    <source>
        <dbReference type="Pfam" id="PF05970"/>
    </source>
</evidence>
<accession>A0A0J9XLJ3</accession>
<evidence type="ECO:0000313" key="4">
    <source>
        <dbReference type="EMBL" id="CDO58018.1"/>
    </source>
</evidence>
<protein>
    <recommendedName>
        <fullName evidence="1">ATP-dependent DNA helicase</fullName>
        <ecNumber evidence="1">5.6.2.3</ecNumber>
    </recommendedName>
</protein>
<comment type="catalytic activity">
    <reaction evidence="1">
        <text>ATP + H2O = ADP + phosphate + H(+)</text>
        <dbReference type="Rhea" id="RHEA:13065"/>
        <dbReference type="ChEBI" id="CHEBI:15377"/>
        <dbReference type="ChEBI" id="CHEBI:15378"/>
        <dbReference type="ChEBI" id="CHEBI:30616"/>
        <dbReference type="ChEBI" id="CHEBI:43474"/>
        <dbReference type="ChEBI" id="CHEBI:456216"/>
        <dbReference type="EC" id="5.6.2.3"/>
    </reaction>
</comment>
<dbReference type="InterPro" id="IPR010285">
    <property type="entry name" value="DNA_helicase_pif1-like_DEAD"/>
</dbReference>
<keyword evidence="1" id="KW-0234">DNA repair</keyword>
<organism evidence="4 5">
    <name type="scientific">Geotrichum candidum</name>
    <name type="common">Oospora lactis</name>
    <name type="synonym">Dipodascus geotrichum</name>
    <dbReference type="NCBI Taxonomy" id="1173061"/>
    <lineage>
        <taxon>Eukaryota</taxon>
        <taxon>Fungi</taxon>
        <taxon>Dikarya</taxon>
        <taxon>Ascomycota</taxon>
        <taxon>Saccharomycotina</taxon>
        <taxon>Dipodascomycetes</taxon>
        <taxon>Dipodascales</taxon>
        <taxon>Dipodascaceae</taxon>
        <taxon>Geotrichum</taxon>
    </lineage>
</organism>
<keyword evidence="1" id="KW-0227">DNA damage</keyword>
<dbReference type="AlphaFoldDB" id="A0A0J9XLJ3"/>
<comment type="cofactor">
    <cofactor evidence="1">
        <name>Mg(2+)</name>
        <dbReference type="ChEBI" id="CHEBI:18420"/>
    </cofactor>
</comment>
<comment type="caution">
    <text evidence="4">The sequence shown here is derived from an EMBL/GenBank/DDBJ whole genome shotgun (WGS) entry which is preliminary data.</text>
</comment>
<dbReference type="GO" id="GO:0043139">
    <property type="term" value="F:5'-3' DNA helicase activity"/>
    <property type="evidence" value="ECO:0007669"/>
    <property type="project" value="UniProtKB-EC"/>
</dbReference>
<dbReference type="GO" id="GO:0000723">
    <property type="term" value="P:telomere maintenance"/>
    <property type="evidence" value="ECO:0007669"/>
    <property type="project" value="InterPro"/>
</dbReference>
<dbReference type="CDD" id="cd18809">
    <property type="entry name" value="SF1_C_RecD"/>
    <property type="match status" value="1"/>
</dbReference>
<comment type="similarity">
    <text evidence="1">Belongs to the helicase family.</text>
</comment>
<dbReference type="InterPro" id="IPR049163">
    <property type="entry name" value="Pif1-like_2B_dom"/>
</dbReference>
<dbReference type="STRING" id="1173061.A0A0J9XLJ3"/>
<dbReference type="Pfam" id="PF05970">
    <property type="entry name" value="PIF1"/>
    <property type="match status" value="1"/>
</dbReference>
<dbReference type="OrthoDB" id="432234at2759"/>
<reference evidence="4" key="1">
    <citation type="submission" date="2014-03" db="EMBL/GenBank/DDBJ databases">
        <authorList>
            <person name="Casaregola S."/>
        </authorList>
    </citation>
    <scope>NUCLEOTIDE SEQUENCE [LARGE SCALE GENOMIC DNA]</scope>
    <source>
        <strain evidence="4">CLIB 918</strain>
    </source>
</reference>
<sequence>MKIVYKEENQVAVTAATGMAAYLLNAITLHKYTGIGLGDHSLEDTVTGIRKNRVTKDRWDKMKVLIVDEISMISGRIFTLLDNIAQNIKGNKAPFGGIQVILCGDFYQLPPIDASQRPNAIPDYCFLSKSWSNIIWHSFKLTRVFRQADPVFTDLLYQVRHGRYTDNVVNQLRAAFFHKAPPNIMPTKLFSTRYRTDQCNKFHLERDCVGKSVKFDAIDLYYDEQADKDDILNNLPCPASLELRKHARVMLNKNISPELCNGRQGTVVSLCSPEEAMFTAAIAGIGTQYCLDVLSNKISPQEAVEKIKADLVVYQDEEEPPSDSAAIKESTLSHCEFLLSRLTNPSDVVVPVVRFDQPGTPLFYPVSQETWHIEGPKEKMLATRQQLPLILAWALSIHKSQGQTLEWVEIDASYIFVPGQFYVALSRGTDFGKIKFQHINFDKLRKLKPFDCVVDFYENMKTPDDVKLFYN</sequence>
<proteinExistence type="inferred from homology"/>
<dbReference type="GO" id="GO:0005524">
    <property type="term" value="F:ATP binding"/>
    <property type="evidence" value="ECO:0007669"/>
    <property type="project" value="UniProtKB-KW"/>
</dbReference>
<keyword evidence="1" id="KW-0067">ATP-binding</keyword>
<keyword evidence="1" id="KW-0233">DNA recombination</keyword>
<feature type="domain" description="DNA helicase Pif1-like 2B" evidence="3">
    <location>
        <begin position="232"/>
        <end position="270"/>
    </location>
</feature>
<keyword evidence="5" id="KW-1185">Reference proteome</keyword>
<dbReference type="InterPro" id="IPR027417">
    <property type="entry name" value="P-loop_NTPase"/>
</dbReference>
<dbReference type="GO" id="GO:0006281">
    <property type="term" value="P:DNA repair"/>
    <property type="evidence" value="ECO:0007669"/>
    <property type="project" value="UniProtKB-KW"/>
</dbReference>
<gene>
    <name evidence="4" type="ORF">BN980_GECA32s01297g</name>
</gene>